<name>A0ABY6GWT7_9GAMM</name>
<protein>
    <submittedName>
        <fullName evidence="1">Uncharacterized protein</fullName>
    </submittedName>
</protein>
<gene>
    <name evidence="1" type="ORF">NX720_00475</name>
</gene>
<proteinExistence type="predicted"/>
<sequence length="221" mass="24880">MLSKEIGELSSLKYRAKNIDEPRLSRTQFDLFKRRINDFSEWVHVRPSPAAELPEGLTATAEGCKRIYDFYRFTNSSEHPFDTRETTKAQCFRKFDRKNIAILEATKSDTDSSPLFLNFAVSGENTVGVKVREDSVLQAIECRKNGGTSFNRRFDAEFKLANCLASTIENKAGYTGTINLWSMKELCESCDNVVNVQLPGLLPGATINVITGSDEKTESRE</sequence>
<evidence type="ECO:0000313" key="1">
    <source>
        <dbReference type="EMBL" id="UYM16444.1"/>
    </source>
</evidence>
<dbReference type="EMBL" id="CP103300">
    <property type="protein sequence ID" value="UYM16444.1"/>
    <property type="molecule type" value="Genomic_DNA"/>
</dbReference>
<dbReference type="Proteomes" id="UP001163255">
    <property type="component" value="Chromosome"/>
</dbReference>
<dbReference type="RefSeq" id="WP_262598738.1">
    <property type="nucleotide sequence ID" value="NZ_CP103300.1"/>
</dbReference>
<dbReference type="Pfam" id="PF14424">
    <property type="entry name" value="Toxin-deaminase"/>
    <property type="match status" value="1"/>
</dbReference>
<evidence type="ECO:0000313" key="2">
    <source>
        <dbReference type="Proteomes" id="UP001163255"/>
    </source>
</evidence>
<organism evidence="1 2">
    <name type="scientific">Endozoicomonas euniceicola</name>
    <dbReference type="NCBI Taxonomy" id="1234143"/>
    <lineage>
        <taxon>Bacteria</taxon>
        <taxon>Pseudomonadati</taxon>
        <taxon>Pseudomonadota</taxon>
        <taxon>Gammaproteobacteria</taxon>
        <taxon>Oceanospirillales</taxon>
        <taxon>Endozoicomonadaceae</taxon>
        <taxon>Endozoicomonas</taxon>
    </lineage>
</organism>
<dbReference type="InterPro" id="IPR032721">
    <property type="entry name" value="Toxin-deaminase"/>
</dbReference>
<keyword evidence="2" id="KW-1185">Reference proteome</keyword>
<reference evidence="1" key="1">
    <citation type="submission" date="2022-10" db="EMBL/GenBank/DDBJ databases">
        <title>Completed Genome Sequence of two octocoral isolated bacterium, Endozoicomonas euniceicola EF212T and Endozoicomonas gorgoniicola PS125T.</title>
        <authorList>
            <person name="Chiou Y.-J."/>
            <person name="Chen Y.-H."/>
        </authorList>
    </citation>
    <scope>NUCLEOTIDE SEQUENCE</scope>
    <source>
        <strain evidence="1">EF212</strain>
    </source>
</reference>
<accession>A0ABY6GWT7</accession>